<reference evidence="17" key="1">
    <citation type="submission" date="2025-08" db="UniProtKB">
        <authorList>
            <consortium name="RefSeq"/>
        </authorList>
    </citation>
    <scope>IDENTIFICATION</scope>
</reference>
<comment type="similarity">
    <text evidence="3 13">Belongs to the thiolase-like superfamily. Thiolase family.</text>
</comment>
<dbReference type="AlphaFoldDB" id="A0A6J1MS87"/>
<dbReference type="GeneID" id="112045444"/>
<comment type="pathway">
    <text evidence="2">Lipid metabolism.</text>
</comment>
<feature type="active site" description="Acyl-thioester intermediate" evidence="12">
    <location>
        <position position="94"/>
    </location>
</feature>
<feature type="active site" description="Proton acceptor" evidence="12">
    <location>
        <position position="381"/>
    </location>
</feature>
<dbReference type="InterPro" id="IPR020616">
    <property type="entry name" value="Thiolase_N"/>
</dbReference>
<dbReference type="InterPro" id="IPR002155">
    <property type="entry name" value="Thiolase"/>
</dbReference>
<dbReference type="OrthoDB" id="5404651at2759"/>
<evidence type="ECO:0000259" key="14">
    <source>
        <dbReference type="Pfam" id="PF00108"/>
    </source>
</evidence>
<evidence type="ECO:0000256" key="9">
    <source>
        <dbReference type="ARBA" id="ARBA00022958"/>
    </source>
</evidence>
<evidence type="ECO:0000259" key="15">
    <source>
        <dbReference type="Pfam" id="PF02803"/>
    </source>
</evidence>
<evidence type="ECO:0000313" key="17">
    <source>
        <dbReference type="RefSeq" id="XP_023937384.2"/>
    </source>
</evidence>
<dbReference type="Gene3D" id="3.40.47.10">
    <property type="match status" value="1"/>
</dbReference>
<dbReference type="GO" id="GO:0005739">
    <property type="term" value="C:mitochondrion"/>
    <property type="evidence" value="ECO:0007669"/>
    <property type="project" value="UniProtKB-SubCell"/>
</dbReference>
<dbReference type="RefSeq" id="XP_023937384.2">
    <property type="nucleotide sequence ID" value="XM_024081616.2"/>
</dbReference>
<dbReference type="InterPro" id="IPR020610">
    <property type="entry name" value="Thiolase_AS"/>
</dbReference>
<dbReference type="KEGG" id="bany:112045444"/>
<keyword evidence="10" id="KW-0496">Mitochondrion</keyword>
<keyword evidence="6 13" id="KW-0808">Transferase</keyword>
<evidence type="ECO:0000256" key="13">
    <source>
        <dbReference type="RuleBase" id="RU003557"/>
    </source>
</evidence>
<dbReference type="GO" id="GO:0006635">
    <property type="term" value="P:fatty acid beta-oxidation"/>
    <property type="evidence" value="ECO:0007669"/>
    <property type="project" value="TreeGrafter"/>
</dbReference>
<dbReference type="EC" id="2.3.1.9" evidence="5"/>
<keyword evidence="8" id="KW-0809">Transit peptide</keyword>
<gene>
    <name evidence="17" type="primary">LOC112045444</name>
</gene>
<name>A0A6J1MS87_BICAN</name>
<feature type="domain" description="Thiolase N-terminal" evidence="14">
    <location>
        <begin position="10"/>
        <end position="266"/>
    </location>
</feature>
<dbReference type="InterPro" id="IPR020613">
    <property type="entry name" value="Thiolase_CS"/>
</dbReference>
<evidence type="ECO:0000256" key="5">
    <source>
        <dbReference type="ARBA" id="ARBA00012705"/>
    </source>
</evidence>
<protein>
    <recommendedName>
        <fullName evidence="5">acetyl-CoA C-acetyltransferase</fullName>
        <ecNumber evidence="5">2.3.1.9</ecNumber>
    </recommendedName>
</protein>
<sequence length="395" mass="41726">MASQLSLNEVVIASAVRTPIGSFKGTLSPLSATQLGAIVVKAAVERAGIPNTEVKEVIMGNVCSGYLGQNPARQAAIFGGLSQSTVCTTVNKVCASGTKAVILAVQCLQTGTQDIILAGGMESMSNIPYYLKRGEIPYGGTQLVDGILHDGLTDVYNQIHMGNCAEIVAKKLEISRQQQDEYAINSYKKSEAAYGIKAFKDELVPVTVPQKRGDAIIFSEDEEYHRVDFEKLINLPTVFEKENGTVTAGNAASLNDGAAALVLMTVEAAQRLNVKPLARIVGYADGECDPVEFPIAPTIAISKLLQKTKIPKEDVTLWEINEAFSVVGIGNQKLLDLDPTLINVHGGAVSLGHPIGMSGARIVGHLCYALKKGEKGVATACNGGGGASAIMIEKL</sequence>
<dbReference type="PROSITE" id="PS00737">
    <property type="entry name" value="THIOLASE_2"/>
    <property type="match status" value="1"/>
</dbReference>
<dbReference type="PANTHER" id="PTHR18919:SF156">
    <property type="entry name" value="ACETYL-COA ACETYLTRANSFERASE, MITOCHONDRIAL"/>
    <property type="match status" value="1"/>
</dbReference>
<dbReference type="CDD" id="cd00751">
    <property type="entry name" value="thiolase"/>
    <property type="match status" value="1"/>
</dbReference>
<dbReference type="Pfam" id="PF02803">
    <property type="entry name" value="Thiolase_C"/>
    <property type="match status" value="1"/>
</dbReference>
<evidence type="ECO:0000256" key="3">
    <source>
        <dbReference type="ARBA" id="ARBA00010982"/>
    </source>
</evidence>
<dbReference type="PROSITE" id="PS00099">
    <property type="entry name" value="THIOLASE_3"/>
    <property type="match status" value="1"/>
</dbReference>
<keyword evidence="9" id="KW-0630">Potassium</keyword>
<keyword evidence="11 13" id="KW-0012">Acyltransferase</keyword>
<feature type="domain" description="Thiolase C-terminal" evidence="15">
    <location>
        <begin position="275"/>
        <end position="394"/>
    </location>
</feature>
<dbReference type="GO" id="GO:0003985">
    <property type="term" value="F:acetyl-CoA C-acetyltransferase activity"/>
    <property type="evidence" value="ECO:0007669"/>
    <property type="project" value="UniProtKB-EC"/>
</dbReference>
<dbReference type="PIRSF" id="PIRSF000429">
    <property type="entry name" value="Ac-CoA_Ac_transf"/>
    <property type="match status" value="1"/>
</dbReference>
<proteinExistence type="inferred from homology"/>
<comment type="subcellular location">
    <subcellularLocation>
        <location evidence="1">Mitochondrion</location>
    </subcellularLocation>
</comment>
<evidence type="ECO:0000256" key="8">
    <source>
        <dbReference type="ARBA" id="ARBA00022946"/>
    </source>
</evidence>
<dbReference type="SUPFAM" id="SSF53901">
    <property type="entry name" value="Thiolase-like"/>
    <property type="match status" value="2"/>
</dbReference>
<dbReference type="GO" id="GO:0046872">
    <property type="term" value="F:metal ion binding"/>
    <property type="evidence" value="ECO:0007669"/>
    <property type="project" value="UniProtKB-KW"/>
</dbReference>
<feature type="active site" description="Proton acceptor" evidence="12">
    <location>
        <position position="353"/>
    </location>
</feature>
<evidence type="ECO:0000313" key="16">
    <source>
        <dbReference type="Proteomes" id="UP001652582"/>
    </source>
</evidence>
<dbReference type="Pfam" id="PF00108">
    <property type="entry name" value="Thiolase_N"/>
    <property type="match status" value="1"/>
</dbReference>
<dbReference type="NCBIfam" id="TIGR01930">
    <property type="entry name" value="AcCoA-C-Actrans"/>
    <property type="match status" value="1"/>
</dbReference>
<keyword evidence="16" id="KW-1185">Reference proteome</keyword>
<evidence type="ECO:0000256" key="10">
    <source>
        <dbReference type="ARBA" id="ARBA00023128"/>
    </source>
</evidence>
<dbReference type="PANTHER" id="PTHR18919">
    <property type="entry name" value="ACETYL-COA C-ACYLTRANSFERASE"/>
    <property type="match status" value="1"/>
</dbReference>
<evidence type="ECO:0000256" key="6">
    <source>
        <dbReference type="ARBA" id="ARBA00022679"/>
    </source>
</evidence>
<evidence type="ECO:0000256" key="11">
    <source>
        <dbReference type="ARBA" id="ARBA00023315"/>
    </source>
</evidence>
<dbReference type="Proteomes" id="UP001652582">
    <property type="component" value="Chromosome 13"/>
</dbReference>
<organism evidence="16 17">
    <name type="scientific">Bicyclus anynana</name>
    <name type="common">Squinting bush brown butterfly</name>
    <dbReference type="NCBI Taxonomy" id="110368"/>
    <lineage>
        <taxon>Eukaryota</taxon>
        <taxon>Metazoa</taxon>
        <taxon>Ecdysozoa</taxon>
        <taxon>Arthropoda</taxon>
        <taxon>Hexapoda</taxon>
        <taxon>Insecta</taxon>
        <taxon>Pterygota</taxon>
        <taxon>Neoptera</taxon>
        <taxon>Endopterygota</taxon>
        <taxon>Lepidoptera</taxon>
        <taxon>Glossata</taxon>
        <taxon>Ditrysia</taxon>
        <taxon>Papilionoidea</taxon>
        <taxon>Nymphalidae</taxon>
        <taxon>Satyrinae</taxon>
        <taxon>Satyrini</taxon>
        <taxon>Mycalesina</taxon>
        <taxon>Bicyclus</taxon>
    </lineage>
</organism>
<evidence type="ECO:0000256" key="7">
    <source>
        <dbReference type="ARBA" id="ARBA00022723"/>
    </source>
</evidence>
<evidence type="ECO:0000256" key="12">
    <source>
        <dbReference type="PIRSR" id="PIRSR000429-1"/>
    </source>
</evidence>
<evidence type="ECO:0000256" key="4">
    <source>
        <dbReference type="ARBA" id="ARBA00011881"/>
    </source>
</evidence>
<accession>A0A6J1MS87</accession>
<evidence type="ECO:0000256" key="2">
    <source>
        <dbReference type="ARBA" id="ARBA00005189"/>
    </source>
</evidence>
<dbReference type="InterPro" id="IPR016039">
    <property type="entry name" value="Thiolase-like"/>
</dbReference>
<evidence type="ECO:0000256" key="1">
    <source>
        <dbReference type="ARBA" id="ARBA00004173"/>
    </source>
</evidence>
<keyword evidence="7" id="KW-0479">Metal-binding</keyword>
<comment type="subunit">
    <text evidence="4">Homotetramer.</text>
</comment>
<dbReference type="InterPro" id="IPR020617">
    <property type="entry name" value="Thiolase_C"/>
</dbReference>